<proteinExistence type="predicted"/>
<evidence type="ECO:0000313" key="2">
    <source>
        <dbReference type="Proteomes" id="UP000325081"/>
    </source>
</evidence>
<reference evidence="2" key="1">
    <citation type="journal article" date="2019" name="Curr. Biol.">
        <title>Genome Sequence of Striga asiatica Provides Insight into the Evolution of Plant Parasitism.</title>
        <authorList>
            <person name="Yoshida S."/>
            <person name="Kim S."/>
            <person name="Wafula E.K."/>
            <person name="Tanskanen J."/>
            <person name="Kim Y.M."/>
            <person name="Honaas L."/>
            <person name="Yang Z."/>
            <person name="Spallek T."/>
            <person name="Conn C.E."/>
            <person name="Ichihashi Y."/>
            <person name="Cheong K."/>
            <person name="Cui S."/>
            <person name="Der J.P."/>
            <person name="Gundlach H."/>
            <person name="Jiao Y."/>
            <person name="Hori C."/>
            <person name="Ishida J.K."/>
            <person name="Kasahara H."/>
            <person name="Kiba T."/>
            <person name="Kim M.S."/>
            <person name="Koo N."/>
            <person name="Laohavisit A."/>
            <person name="Lee Y.H."/>
            <person name="Lumba S."/>
            <person name="McCourt P."/>
            <person name="Mortimer J.C."/>
            <person name="Mutuku J.M."/>
            <person name="Nomura T."/>
            <person name="Sasaki-Sekimoto Y."/>
            <person name="Seto Y."/>
            <person name="Wang Y."/>
            <person name="Wakatake T."/>
            <person name="Sakakibara H."/>
            <person name="Demura T."/>
            <person name="Yamaguchi S."/>
            <person name="Yoneyama K."/>
            <person name="Manabe R.I."/>
            <person name="Nelson D.C."/>
            <person name="Schulman A.H."/>
            <person name="Timko M.P."/>
            <person name="dePamphilis C.W."/>
            <person name="Choi D."/>
            <person name="Shirasu K."/>
        </authorList>
    </citation>
    <scope>NUCLEOTIDE SEQUENCE [LARGE SCALE GENOMIC DNA]</scope>
    <source>
        <strain evidence="2">cv. UVA1</strain>
    </source>
</reference>
<evidence type="ECO:0000313" key="1">
    <source>
        <dbReference type="EMBL" id="GER46131.1"/>
    </source>
</evidence>
<sequence length="257" mass="29050">MSGIPSFPSWRLWTDRKIDDPHPTTSKKYLYHTRAMDRGRSFIHLRSLEARTIQDRLLSEEVELIIQHRTGERAIKGKESWEPTENKVSCCSSENAYNSLIGQSQWQRSSSYAGEVVEGTVVDDDKGQVHDSSDSESVNGQIGGTRAAAVGHGAADVAEDHPEETWWKVVATARKMESRTTPMLQMKRGTGFLQSDLHRMGMFQAMRRMMRAAVCPRKGGHSSMRSQYSSAFWKLLFRPPVNTDKLIGLDNPVHEDK</sequence>
<dbReference type="AlphaFoldDB" id="A0A5A7QQG0"/>
<keyword evidence="2" id="KW-1185">Reference proteome</keyword>
<accession>A0A5A7QQG0</accession>
<gene>
    <name evidence="1" type="ORF">STAS_23130</name>
</gene>
<dbReference type="EMBL" id="BKCP01007405">
    <property type="protein sequence ID" value="GER46131.1"/>
    <property type="molecule type" value="Genomic_DNA"/>
</dbReference>
<name>A0A5A7QQG0_STRAF</name>
<comment type="caution">
    <text evidence="1">The sequence shown here is derived from an EMBL/GenBank/DDBJ whole genome shotgun (WGS) entry which is preliminary data.</text>
</comment>
<dbReference type="Proteomes" id="UP000325081">
    <property type="component" value="Unassembled WGS sequence"/>
</dbReference>
<organism evidence="1 2">
    <name type="scientific">Striga asiatica</name>
    <name type="common">Asiatic witchweed</name>
    <name type="synonym">Buchnera asiatica</name>
    <dbReference type="NCBI Taxonomy" id="4170"/>
    <lineage>
        <taxon>Eukaryota</taxon>
        <taxon>Viridiplantae</taxon>
        <taxon>Streptophyta</taxon>
        <taxon>Embryophyta</taxon>
        <taxon>Tracheophyta</taxon>
        <taxon>Spermatophyta</taxon>
        <taxon>Magnoliopsida</taxon>
        <taxon>eudicotyledons</taxon>
        <taxon>Gunneridae</taxon>
        <taxon>Pentapetalae</taxon>
        <taxon>asterids</taxon>
        <taxon>lamiids</taxon>
        <taxon>Lamiales</taxon>
        <taxon>Orobanchaceae</taxon>
        <taxon>Buchnereae</taxon>
        <taxon>Striga</taxon>
    </lineage>
</organism>
<protein>
    <submittedName>
        <fullName evidence="1">F-box family protein</fullName>
    </submittedName>
</protein>